<name>A0A8S3I0L4_9BILA</name>
<dbReference type="InterPro" id="IPR011989">
    <property type="entry name" value="ARM-like"/>
</dbReference>
<dbReference type="Proteomes" id="UP000681720">
    <property type="component" value="Unassembled WGS sequence"/>
</dbReference>
<gene>
    <name evidence="2" type="ORF">GIL414_LOCUS72612</name>
</gene>
<sequence length="40" mass="4513">MIDYITSNRGVITDPIYPEAVRMFCVNLFRTLPPISNPTG</sequence>
<dbReference type="GO" id="GO:0019888">
    <property type="term" value="F:protein phosphatase regulator activity"/>
    <property type="evidence" value="ECO:0007669"/>
    <property type="project" value="InterPro"/>
</dbReference>
<proteinExistence type="inferred from homology"/>
<evidence type="ECO:0000313" key="2">
    <source>
        <dbReference type="EMBL" id="CAF5189924.1"/>
    </source>
</evidence>
<feature type="non-terminal residue" evidence="2">
    <location>
        <position position="1"/>
    </location>
</feature>
<comment type="caution">
    <text evidence="2">The sequence shown here is derived from an EMBL/GenBank/DDBJ whole genome shotgun (WGS) entry which is preliminary data.</text>
</comment>
<dbReference type="AlphaFoldDB" id="A0A8S3I0L4"/>
<dbReference type="GO" id="GO:0007165">
    <property type="term" value="P:signal transduction"/>
    <property type="evidence" value="ECO:0007669"/>
    <property type="project" value="InterPro"/>
</dbReference>
<reference evidence="2" key="1">
    <citation type="submission" date="2021-02" db="EMBL/GenBank/DDBJ databases">
        <authorList>
            <person name="Nowell W R."/>
        </authorList>
    </citation>
    <scope>NUCLEOTIDE SEQUENCE</scope>
</reference>
<protein>
    <submittedName>
        <fullName evidence="2">Uncharacterized protein</fullName>
    </submittedName>
</protein>
<dbReference type="InterPro" id="IPR002554">
    <property type="entry name" value="PP2A_B56"/>
</dbReference>
<dbReference type="EMBL" id="CAJOBJ010336796">
    <property type="protein sequence ID" value="CAF5189924.1"/>
    <property type="molecule type" value="Genomic_DNA"/>
</dbReference>
<organism evidence="2 3">
    <name type="scientific">Rotaria magnacalcarata</name>
    <dbReference type="NCBI Taxonomy" id="392030"/>
    <lineage>
        <taxon>Eukaryota</taxon>
        <taxon>Metazoa</taxon>
        <taxon>Spiralia</taxon>
        <taxon>Gnathifera</taxon>
        <taxon>Rotifera</taxon>
        <taxon>Eurotatoria</taxon>
        <taxon>Bdelloidea</taxon>
        <taxon>Philodinida</taxon>
        <taxon>Philodinidae</taxon>
        <taxon>Rotaria</taxon>
    </lineage>
</organism>
<evidence type="ECO:0000256" key="1">
    <source>
        <dbReference type="ARBA" id="ARBA00009745"/>
    </source>
</evidence>
<evidence type="ECO:0000313" key="3">
    <source>
        <dbReference type="Proteomes" id="UP000681720"/>
    </source>
</evidence>
<dbReference type="GO" id="GO:0000159">
    <property type="term" value="C:protein phosphatase type 2A complex"/>
    <property type="evidence" value="ECO:0007669"/>
    <property type="project" value="InterPro"/>
</dbReference>
<accession>A0A8S3I0L4</accession>
<comment type="similarity">
    <text evidence="1">Belongs to the phosphatase 2A regulatory subunit B56 family.</text>
</comment>
<dbReference type="Gene3D" id="1.25.10.10">
    <property type="entry name" value="Leucine-rich Repeat Variant"/>
    <property type="match status" value="1"/>
</dbReference>
<dbReference type="SUPFAM" id="SSF48371">
    <property type="entry name" value="ARM repeat"/>
    <property type="match status" value="1"/>
</dbReference>
<dbReference type="InterPro" id="IPR016024">
    <property type="entry name" value="ARM-type_fold"/>
</dbReference>
<dbReference type="Pfam" id="PF01603">
    <property type="entry name" value="B56"/>
    <property type="match status" value="1"/>
</dbReference>